<dbReference type="OrthoDB" id="9786287at2"/>
<dbReference type="InterPro" id="IPR001303">
    <property type="entry name" value="Aldolase_II/adducin_N"/>
</dbReference>
<evidence type="ECO:0000256" key="2">
    <source>
        <dbReference type="ARBA" id="ARBA00001947"/>
    </source>
</evidence>
<evidence type="ECO:0000256" key="3">
    <source>
        <dbReference type="ARBA" id="ARBA00010037"/>
    </source>
</evidence>
<dbReference type="EMBL" id="CP018477">
    <property type="protein sequence ID" value="ASV76940.1"/>
    <property type="molecule type" value="Genomic_DNA"/>
</dbReference>
<dbReference type="SMART" id="SM01007">
    <property type="entry name" value="Aldolase_II"/>
    <property type="match status" value="1"/>
</dbReference>
<dbReference type="PANTHER" id="PTHR22789:SF8">
    <property type="entry name" value="L-RIBULOSE-5-PHOSPHATE 4-EPIMERASE SGBE"/>
    <property type="match status" value="1"/>
</dbReference>
<dbReference type="Gene3D" id="3.40.225.10">
    <property type="entry name" value="Class II aldolase/adducin N-terminal domain"/>
    <property type="match status" value="1"/>
</dbReference>
<proteinExistence type="inferred from homology"/>
<protein>
    <recommendedName>
        <fullName evidence="4">L-ribulose-5-phosphate 4-epimerase</fullName>
        <ecNumber evidence="4">5.1.3.4</ecNumber>
    </recommendedName>
</protein>
<dbReference type="AlphaFoldDB" id="A0A286RLW4"/>
<evidence type="ECO:0000256" key="6">
    <source>
        <dbReference type="ARBA" id="ARBA00022833"/>
    </source>
</evidence>
<dbReference type="Pfam" id="PF00596">
    <property type="entry name" value="Aldolase_II"/>
    <property type="match status" value="1"/>
</dbReference>
<comment type="similarity">
    <text evidence="3">Belongs to the aldolase class II family. AraD/FucA subfamily.</text>
</comment>
<dbReference type="InterPro" id="IPR050197">
    <property type="entry name" value="Aldolase_class_II_sugar_metab"/>
</dbReference>
<evidence type="ECO:0000256" key="1">
    <source>
        <dbReference type="ARBA" id="ARBA00001726"/>
    </source>
</evidence>
<name>A0A286RLW4_9BACT</name>
<dbReference type="RefSeq" id="WP_095416600.1">
    <property type="nucleotide sequence ID" value="NZ_CP018477.1"/>
</dbReference>
<dbReference type="EC" id="5.1.3.4" evidence="4"/>
<dbReference type="SUPFAM" id="SSF53639">
    <property type="entry name" value="AraD/HMP-PK domain-like"/>
    <property type="match status" value="1"/>
</dbReference>
<evidence type="ECO:0000256" key="4">
    <source>
        <dbReference type="ARBA" id="ARBA00013186"/>
    </source>
</evidence>
<comment type="cofactor">
    <cofactor evidence="2">
        <name>Zn(2+)</name>
        <dbReference type="ChEBI" id="CHEBI:29105"/>
    </cofactor>
</comment>
<keyword evidence="6" id="KW-0862">Zinc</keyword>
<dbReference type="GO" id="GO:0016832">
    <property type="term" value="F:aldehyde-lyase activity"/>
    <property type="evidence" value="ECO:0007669"/>
    <property type="project" value="TreeGrafter"/>
</dbReference>
<dbReference type="KEGG" id="ttf:THTE_4339"/>
<dbReference type="GO" id="GO:0005829">
    <property type="term" value="C:cytosol"/>
    <property type="evidence" value="ECO:0007669"/>
    <property type="project" value="TreeGrafter"/>
</dbReference>
<organism evidence="8 9">
    <name type="scientific">Thermogutta terrifontis</name>
    <dbReference type="NCBI Taxonomy" id="1331910"/>
    <lineage>
        <taxon>Bacteria</taxon>
        <taxon>Pseudomonadati</taxon>
        <taxon>Planctomycetota</taxon>
        <taxon>Planctomycetia</taxon>
        <taxon>Pirellulales</taxon>
        <taxon>Thermoguttaceae</taxon>
        <taxon>Thermogutta</taxon>
    </lineage>
</organism>
<comment type="catalytic activity">
    <reaction evidence="1">
        <text>L-ribulose 5-phosphate = D-xylulose 5-phosphate</text>
        <dbReference type="Rhea" id="RHEA:22368"/>
        <dbReference type="ChEBI" id="CHEBI:57737"/>
        <dbReference type="ChEBI" id="CHEBI:58226"/>
        <dbReference type="EC" id="5.1.3.4"/>
    </reaction>
</comment>
<dbReference type="GO" id="GO:0008742">
    <property type="term" value="F:L-ribulose-phosphate 4-epimerase activity"/>
    <property type="evidence" value="ECO:0007669"/>
    <property type="project" value="UniProtKB-EC"/>
</dbReference>
<accession>A0A286RLW4</accession>
<evidence type="ECO:0000313" key="8">
    <source>
        <dbReference type="EMBL" id="ASV76940.1"/>
    </source>
</evidence>
<evidence type="ECO:0000259" key="7">
    <source>
        <dbReference type="SMART" id="SM01007"/>
    </source>
</evidence>
<gene>
    <name evidence="8" type="ORF">THTE_4339</name>
</gene>
<keyword evidence="5" id="KW-0479">Metal-binding</keyword>
<keyword evidence="9" id="KW-1185">Reference proteome</keyword>
<evidence type="ECO:0000313" key="9">
    <source>
        <dbReference type="Proteomes" id="UP000215086"/>
    </source>
</evidence>
<dbReference type="PANTHER" id="PTHR22789">
    <property type="entry name" value="FUCULOSE PHOSPHATE ALDOLASE"/>
    <property type="match status" value="1"/>
</dbReference>
<dbReference type="GO" id="GO:0046872">
    <property type="term" value="F:metal ion binding"/>
    <property type="evidence" value="ECO:0007669"/>
    <property type="project" value="UniProtKB-KW"/>
</dbReference>
<keyword evidence="8" id="KW-0413">Isomerase</keyword>
<sequence length="234" mass="25422">MSLESLREEVCRANKMLQQYGLVCLHSGNVSGLDRSTGRLVIKPSGVDYETLTPEDLVEVDLITGKILSGHLRPSVDLPHHLYIYRNMPGVGGIAHAHSDYATAWATVGRPIPLCLTEIADYFGAEIPCAPYVDNEGDNIGQAIIRYRNRAPAILLANHGAFTWGPTAIDAVKLAIALEDVAKKAFLACQLGKPLEIPLEEARKWYDKYHHGYGQIVPPRTPTTVSRGGSGPGA</sequence>
<dbReference type="GO" id="GO:0019323">
    <property type="term" value="P:pentose catabolic process"/>
    <property type="evidence" value="ECO:0007669"/>
    <property type="project" value="TreeGrafter"/>
</dbReference>
<evidence type="ECO:0000256" key="5">
    <source>
        <dbReference type="ARBA" id="ARBA00022723"/>
    </source>
</evidence>
<reference evidence="8 9" key="1">
    <citation type="journal article" name="Front. Microbiol.">
        <title>Sugar Metabolism of the First Thermophilic Planctomycete Thermogutta terrifontis: Comparative Genomic and Transcriptomic Approaches.</title>
        <authorList>
            <person name="Elcheninov A.G."/>
            <person name="Menzel P."/>
            <person name="Gudbergsdottir S.R."/>
            <person name="Slesarev A.I."/>
            <person name="Kadnikov V.V."/>
            <person name="Krogh A."/>
            <person name="Bonch-Osmolovskaya E.A."/>
            <person name="Peng X."/>
            <person name="Kublanov I.V."/>
        </authorList>
    </citation>
    <scope>NUCLEOTIDE SEQUENCE [LARGE SCALE GENOMIC DNA]</scope>
    <source>
        <strain evidence="8 9">R1</strain>
    </source>
</reference>
<dbReference type="Proteomes" id="UP000215086">
    <property type="component" value="Chromosome"/>
</dbReference>
<feature type="domain" description="Class II aldolase/adducin N-terminal" evidence="7">
    <location>
        <begin position="8"/>
        <end position="186"/>
    </location>
</feature>
<dbReference type="InterPro" id="IPR036409">
    <property type="entry name" value="Aldolase_II/adducin_N_sf"/>
</dbReference>